<gene>
    <name evidence="1" type="ORF">Amon02_000369800</name>
</gene>
<protein>
    <submittedName>
        <fullName evidence="1">Unnamed protein product</fullName>
    </submittedName>
</protein>
<dbReference type="Proteomes" id="UP001165064">
    <property type="component" value="Unassembled WGS sequence"/>
</dbReference>
<evidence type="ECO:0000313" key="1">
    <source>
        <dbReference type="EMBL" id="GME78969.1"/>
    </source>
</evidence>
<accession>A0ACB5T1R5</accession>
<evidence type="ECO:0000313" key="2">
    <source>
        <dbReference type="Proteomes" id="UP001165064"/>
    </source>
</evidence>
<name>A0ACB5T1R5_AMBMO</name>
<dbReference type="EMBL" id="BSXS01002391">
    <property type="protein sequence ID" value="GME78969.1"/>
    <property type="molecule type" value="Genomic_DNA"/>
</dbReference>
<comment type="caution">
    <text evidence="1">The sequence shown here is derived from an EMBL/GenBank/DDBJ whole genome shotgun (WGS) entry which is preliminary data.</text>
</comment>
<sequence length="135" mass="15316">MIPIKLDLKIHFLPFVSLMLDFMFFSVGPWEVTYTEGFTYIVGCTVAYWFWLEYLLEGAPSYPYPFLNVEPPIRAAVFAGVAVFAFVFFSFIKSVNTAKYAPKETPTPNTTEKKIETETETNVNIASAKTAEKTN</sequence>
<keyword evidence="2" id="KW-1185">Reference proteome</keyword>
<proteinExistence type="predicted"/>
<reference evidence="1" key="1">
    <citation type="submission" date="2023-04" db="EMBL/GenBank/DDBJ databases">
        <title>Ambrosiozyma monospora NBRC 10751.</title>
        <authorList>
            <person name="Ichikawa N."/>
            <person name="Sato H."/>
            <person name="Tonouchi N."/>
        </authorList>
    </citation>
    <scope>NUCLEOTIDE SEQUENCE</scope>
    <source>
        <strain evidence="1">NBRC 10751</strain>
    </source>
</reference>
<organism evidence="1 2">
    <name type="scientific">Ambrosiozyma monospora</name>
    <name type="common">Yeast</name>
    <name type="synonym">Endomycopsis monosporus</name>
    <dbReference type="NCBI Taxonomy" id="43982"/>
    <lineage>
        <taxon>Eukaryota</taxon>
        <taxon>Fungi</taxon>
        <taxon>Dikarya</taxon>
        <taxon>Ascomycota</taxon>
        <taxon>Saccharomycotina</taxon>
        <taxon>Pichiomycetes</taxon>
        <taxon>Pichiales</taxon>
        <taxon>Pichiaceae</taxon>
        <taxon>Ambrosiozyma</taxon>
    </lineage>
</organism>